<comment type="similarity">
    <text evidence="1">Belongs to the Bcl-2 family.</text>
</comment>
<dbReference type="InterPro" id="IPR002475">
    <property type="entry name" value="Bcl2-like"/>
</dbReference>
<dbReference type="InterPro" id="IPR046371">
    <property type="entry name" value="Bcl-2_BH1-3"/>
</dbReference>
<evidence type="ECO:0000259" key="3">
    <source>
        <dbReference type="SMART" id="SM00337"/>
    </source>
</evidence>
<dbReference type="Ensembl" id="ENSPKIT00000025931.1">
    <property type="protein sequence ID" value="ENSPKIP00000001995.1"/>
    <property type="gene ID" value="ENSPKIG00000020058.1"/>
</dbReference>
<dbReference type="Gene3D" id="1.10.437.10">
    <property type="entry name" value="Blc2-like"/>
    <property type="match status" value="1"/>
</dbReference>
<dbReference type="GO" id="GO:0008630">
    <property type="term" value="P:intrinsic apoptotic signaling pathway in response to DNA damage"/>
    <property type="evidence" value="ECO:0007669"/>
    <property type="project" value="TreeGrafter"/>
</dbReference>
<evidence type="ECO:0000256" key="1">
    <source>
        <dbReference type="ARBA" id="ARBA00009458"/>
    </source>
</evidence>
<dbReference type="GeneTree" id="ENSGT01110000267309"/>
<keyword evidence="2" id="KW-0053">Apoptosis</keyword>
<dbReference type="AlphaFoldDB" id="A0A3B3Q8N9"/>
<reference evidence="4" key="2">
    <citation type="submission" date="2025-09" db="UniProtKB">
        <authorList>
            <consortium name="Ensembl"/>
        </authorList>
    </citation>
    <scope>IDENTIFICATION</scope>
</reference>
<dbReference type="InterPro" id="IPR026298">
    <property type="entry name" value="Bcl-2_fam"/>
</dbReference>
<dbReference type="Proteomes" id="UP000261540">
    <property type="component" value="Unplaced"/>
</dbReference>
<reference evidence="4" key="1">
    <citation type="submission" date="2025-08" db="UniProtKB">
        <authorList>
            <consortium name="Ensembl"/>
        </authorList>
    </citation>
    <scope>IDENTIFICATION</scope>
</reference>
<evidence type="ECO:0000256" key="2">
    <source>
        <dbReference type="ARBA" id="ARBA00022703"/>
    </source>
</evidence>
<name>A0A3B3Q8N9_9TELE</name>
<dbReference type="SMART" id="SM00337">
    <property type="entry name" value="BCL"/>
    <property type="match status" value="1"/>
</dbReference>
<dbReference type="GO" id="GO:0042981">
    <property type="term" value="P:regulation of apoptotic process"/>
    <property type="evidence" value="ECO:0007669"/>
    <property type="project" value="InterPro"/>
</dbReference>
<dbReference type="PRINTS" id="PR01862">
    <property type="entry name" value="BCL2FAMILY"/>
</dbReference>
<evidence type="ECO:0000313" key="5">
    <source>
        <dbReference type="Proteomes" id="UP000261540"/>
    </source>
</evidence>
<protein>
    <submittedName>
        <fullName evidence="4">Apoptosis regulator BAX-like</fullName>
    </submittedName>
</protein>
<dbReference type="InterPro" id="IPR036834">
    <property type="entry name" value="Bcl-2-like_sf"/>
</dbReference>
<dbReference type="GO" id="GO:0097192">
    <property type="term" value="P:extrinsic apoptotic signaling pathway in absence of ligand"/>
    <property type="evidence" value="ECO:0007669"/>
    <property type="project" value="TreeGrafter"/>
</dbReference>
<dbReference type="PROSITE" id="PS50062">
    <property type="entry name" value="BCL2_FAMILY"/>
    <property type="match status" value="1"/>
</dbReference>
<evidence type="ECO:0000313" key="4">
    <source>
        <dbReference type="Ensembl" id="ENSPKIP00000001995.1"/>
    </source>
</evidence>
<dbReference type="Pfam" id="PF00452">
    <property type="entry name" value="Bcl-2"/>
    <property type="match status" value="1"/>
</dbReference>
<proteinExistence type="inferred from homology"/>
<organism evidence="4 5">
    <name type="scientific">Paramormyrops kingsleyae</name>
    <dbReference type="NCBI Taxonomy" id="1676925"/>
    <lineage>
        <taxon>Eukaryota</taxon>
        <taxon>Metazoa</taxon>
        <taxon>Chordata</taxon>
        <taxon>Craniata</taxon>
        <taxon>Vertebrata</taxon>
        <taxon>Euteleostomi</taxon>
        <taxon>Actinopterygii</taxon>
        <taxon>Neopterygii</taxon>
        <taxon>Teleostei</taxon>
        <taxon>Osteoglossocephala</taxon>
        <taxon>Osteoglossomorpha</taxon>
        <taxon>Osteoglossiformes</taxon>
        <taxon>Mormyridae</taxon>
        <taxon>Paramormyrops</taxon>
    </lineage>
</organism>
<feature type="domain" description="Bcl-2 Bcl-2 homology region 1-3" evidence="3">
    <location>
        <begin position="46"/>
        <end position="138"/>
    </location>
</feature>
<dbReference type="SUPFAM" id="SSF56854">
    <property type="entry name" value="Bcl-2 inhibitors of programmed cell death"/>
    <property type="match status" value="1"/>
</dbReference>
<dbReference type="GO" id="GO:0005741">
    <property type="term" value="C:mitochondrial outer membrane"/>
    <property type="evidence" value="ECO:0007669"/>
    <property type="project" value="TreeGrafter"/>
</dbReference>
<dbReference type="GO" id="GO:0015267">
    <property type="term" value="F:channel activity"/>
    <property type="evidence" value="ECO:0007669"/>
    <property type="project" value="TreeGrafter"/>
</dbReference>
<dbReference type="GO" id="GO:0008053">
    <property type="term" value="P:mitochondrial fusion"/>
    <property type="evidence" value="ECO:0007669"/>
    <property type="project" value="TreeGrafter"/>
</dbReference>
<dbReference type="PANTHER" id="PTHR11256:SF42">
    <property type="entry name" value="APOPTOSIS REGULATOR BAX"/>
    <property type="match status" value="1"/>
</dbReference>
<sequence>MCLKSGFAGSIVEDQLPGEPVNEVLRGLLPEHDVEDEAVNQVAKQVRRIAKDLEKDTLLQQSIDVLRKVCKDSFMKIVEKVIVDGITWEKVIVLLYIAGKFIVKVWYSPNGSLSDILTWTWDFFKRRVLSWIEQQGGWVRDPFLHQGHNLLHPSHVRQHNGTKCINH</sequence>
<keyword evidence="5" id="KW-1185">Reference proteome</keyword>
<dbReference type="GO" id="GO:0051400">
    <property type="term" value="F:BH domain binding"/>
    <property type="evidence" value="ECO:0007669"/>
    <property type="project" value="TreeGrafter"/>
</dbReference>
<dbReference type="PANTHER" id="PTHR11256">
    <property type="entry name" value="BCL-2 RELATED"/>
    <property type="match status" value="1"/>
</dbReference>
<dbReference type="GO" id="GO:0001836">
    <property type="term" value="P:release of cytochrome c from mitochondria"/>
    <property type="evidence" value="ECO:0007669"/>
    <property type="project" value="TreeGrafter"/>
</dbReference>
<accession>A0A3B3Q8N9</accession>